<dbReference type="PROSITE" id="PS00818">
    <property type="entry name" value="DPS_1"/>
    <property type="match status" value="1"/>
</dbReference>
<evidence type="ECO:0000256" key="1">
    <source>
        <dbReference type="ARBA" id="ARBA00009497"/>
    </source>
</evidence>
<organism evidence="4 5">
    <name type="scientific">Roseomonas haemaphysalidis</name>
    <dbReference type="NCBI Taxonomy" id="2768162"/>
    <lineage>
        <taxon>Bacteria</taxon>
        <taxon>Pseudomonadati</taxon>
        <taxon>Pseudomonadota</taxon>
        <taxon>Alphaproteobacteria</taxon>
        <taxon>Acetobacterales</taxon>
        <taxon>Roseomonadaceae</taxon>
        <taxon>Roseomonas</taxon>
    </lineage>
</organism>
<dbReference type="InterPro" id="IPR009078">
    <property type="entry name" value="Ferritin-like_SF"/>
</dbReference>
<name>A0ABS3KVG7_9PROT</name>
<dbReference type="EMBL" id="JACTNG010000015">
    <property type="protein sequence ID" value="MBO1081474.1"/>
    <property type="molecule type" value="Genomic_DNA"/>
</dbReference>
<dbReference type="PANTHER" id="PTHR42932">
    <property type="entry name" value="GENERAL STRESS PROTEIN 20U"/>
    <property type="match status" value="1"/>
</dbReference>
<dbReference type="InterPro" id="IPR002177">
    <property type="entry name" value="DPS_DNA-bd"/>
</dbReference>
<reference evidence="4 5" key="1">
    <citation type="submission" date="2020-09" db="EMBL/GenBank/DDBJ databases">
        <title>Roseomonas.</title>
        <authorList>
            <person name="Zhu W."/>
        </authorList>
    </citation>
    <scope>NUCLEOTIDE SEQUENCE [LARGE SCALE GENOMIC DNA]</scope>
    <source>
        <strain evidence="4 5">573</strain>
    </source>
</reference>
<dbReference type="Pfam" id="PF00210">
    <property type="entry name" value="Ferritin"/>
    <property type="match status" value="1"/>
</dbReference>
<evidence type="ECO:0000256" key="2">
    <source>
        <dbReference type="RuleBase" id="RU003875"/>
    </source>
</evidence>
<evidence type="ECO:0000313" key="4">
    <source>
        <dbReference type="EMBL" id="MBO1081474.1"/>
    </source>
</evidence>
<dbReference type="NCBIfam" id="NF006975">
    <property type="entry name" value="PRK09448.1"/>
    <property type="match status" value="1"/>
</dbReference>
<feature type="domain" description="Ferritin/DPS" evidence="3">
    <location>
        <begin position="20"/>
        <end position="162"/>
    </location>
</feature>
<dbReference type="PIRSF" id="PIRSF005900">
    <property type="entry name" value="Dps"/>
    <property type="match status" value="1"/>
</dbReference>
<dbReference type="PANTHER" id="PTHR42932:SF3">
    <property type="entry name" value="DNA PROTECTION DURING STARVATION PROTEIN"/>
    <property type="match status" value="1"/>
</dbReference>
<dbReference type="PRINTS" id="PR01346">
    <property type="entry name" value="HELNAPAPROT"/>
</dbReference>
<dbReference type="CDD" id="cd01043">
    <property type="entry name" value="DPS"/>
    <property type="match status" value="1"/>
</dbReference>
<sequence>MALKKSRNDVGENAKKTSINVLNGVLVDSIDLTHCVRQAHWTLRGPNFIGLHLMLETFYNELFVSTDDIAERIVQLGGTPDGTTQLISEKTRLKPYPRDTTYTLTHVAELADRFAANAKAVRDGIDTTDEAGDADTADLLTEVSRALDKKLWMLEAHIENVEK</sequence>
<keyword evidence="5" id="KW-1185">Reference proteome</keyword>
<comment type="similarity">
    <text evidence="1 2">Belongs to the Dps family.</text>
</comment>
<evidence type="ECO:0000259" key="3">
    <source>
        <dbReference type="Pfam" id="PF00210"/>
    </source>
</evidence>
<evidence type="ECO:0000313" key="5">
    <source>
        <dbReference type="Proteomes" id="UP001518989"/>
    </source>
</evidence>
<dbReference type="InterPro" id="IPR008331">
    <property type="entry name" value="Ferritin_DPS_dom"/>
</dbReference>
<accession>A0ABS3KVG7</accession>
<dbReference type="Gene3D" id="1.20.1260.10">
    <property type="match status" value="1"/>
</dbReference>
<dbReference type="InterPro" id="IPR023188">
    <property type="entry name" value="DPS_DNA-bd_CS"/>
</dbReference>
<dbReference type="SUPFAM" id="SSF47240">
    <property type="entry name" value="Ferritin-like"/>
    <property type="match status" value="1"/>
</dbReference>
<dbReference type="RefSeq" id="WP_207419647.1">
    <property type="nucleotide sequence ID" value="NZ_CP061177.1"/>
</dbReference>
<gene>
    <name evidence="4" type="primary">dps</name>
    <name evidence="4" type="synonym">pexB</name>
    <name evidence="4" type="ORF">IAI61_20770</name>
</gene>
<proteinExistence type="inferred from homology"/>
<comment type="caution">
    <text evidence="4">The sequence shown here is derived from an EMBL/GenBank/DDBJ whole genome shotgun (WGS) entry which is preliminary data.</text>
</comment>
<protein>
    <submittedName>
        <fullName evidence="4">DNA starvation/stationary phase protection protein Dps</fullName>
    </submittedName>
</protein>
<dbReference type="InterPro" id="IPR012347">
    <property type="entry name" value="Ferritin-like"/>
</dbReference>
<dbReference type="Proteomes" id="UP001518989">
    <property type="component" value="Unassembled WGS sequence"/>
</dbReference>